<organism evidence="1 2">
    <name type="scientific">Desertifilum tharense IPPAS B-1220</name>
    <dbReference type="NCBI Taxonomy" id="1781255"/>
    <lineage>
        <taxon>Bacteria</taxon>
        <taxon>Bacillati</taxon>
        <taxon>Cyanobacteriota</taxon>
        <taxon>Cyanophyceae</taxon>
        <taxon>Desertifilales</taxon>
        <taxon>Desertifilaceae</taxon>
        <taxon>Desertifilum</taxon>
    </lineage>
</organism>
<dbReference type="Proteomes" id="UP000095472">
    <property type="component" value="Chromosome"/>
</dbReference>
<dbReference type="EMBL" id="CP182909">
    <property type="protein sequence ID" value="XPM64873.1"/>
    <property type="molecule type" value="Genomic_DNA"/>
</dbReference>
<sequence length="72" mass="7933">MLLPPNEAANLFSSLPSDLNDPLAKAPSVTSTLDLPPVPAAPRFEIVPPPDLKNWYRTCKTGQTIKRSLTYR</sequence>
<name>A0ACD5GV80_9CYAN</name>
<evidence type="ECO:0000313" key="1">
    <source>
        <dbReference type="EMBL" id="XPM64873.1"/>
    </source>
</evidence>
<evidence type="ECO:0000313" key="2">
    <source>
        <dbReference type="Proteomes" id="UP000095472"/>
    </source>
</evidence>
<protein>
    <submittedName>
        <fullName evidence="1">Uncharacterized protein</fullName>
    </submittedName>
</protein>
<accession>A0ACD5GV80</accession>
<keyword evidence="2" id="KW-1185">Reference proteome</keyword>
<reference evidence="1 2" key="1">
    <citation type="journal article" date="2016" name="Genome Announc.">
        <title>Draft Genome Sequence of the Thermotolerant Cyanobacterium Desertifilum sp. IPPAS B-1220.</title>
        <authorList>
            <person name="Mironov K.S."/>
            <person name="Sinetova M.A."/>
            <person name="Bolatkhan K."/>
            <person name="Zayadan B.K."/>
            <person name="Ustinova V.V."/>
            <person name="Kupriyanova E.V."/>
            <person name="Skrypnik A.N."/>
            <person name="Gogoleva N.E."/>
            <person name="Gogolev Y.V."/>
            <person name="Los D.A."/>
        </authorList>
    </citation>
    <scope>NUCLEOTIDE SEQUENCE [LARGE SCALE GENOMIC DNA]</scope>
    <source>
        <strain evidence="1 2">IPPAS B-1220</strain>
    </source>
</reference>
<proteinExistence type="predicted"/>
<gene>
    <name evidence="1" type="ORF">BH720_002785</name>
</gene>